<feature type="coiled-coil region" evidence="1">
    <location>
        <begin position="115"/>
        <end position="212"/>
    </location>
</feature>
<feature type="compositionally biased region" description="Polar residues" evidence="2">
    <location>
        <begin position="805"/>
        <end position="817"/>
    </location>
</feature>
<feature type="compositionally biased region" description="Low complexity" evidence="2">
    <location>
        <begin position="1"/>
        <end position="12"/>
    </location>
</feature>
<feature type="compositionally biased region" description="Polar residues" evidence="2">
    <location>
        <begin position="940"/>
        <end position="954"/>
    </location>
</feature>
<feature type="compositionally biased region" description="Low complexity" evidence="2">
    <location>
        <begin position="527"/>
        <end position="564"/>
    </location>
</feature>
<feature type="compositionally biased region" description="Basic and acidic residues" evidence="2">
    <location>
        <begin position="266"/>
        <end position="284"/>
    </location>
</feature>
<organism evidence="3 4">
    <name type="scientific">Galerina marginata (strain CBS 339.88)</name>
    <dbReference type="NCBI Taxonomy" id="685588"/>
    <lineage>
        <taxon>Eukaryota</taxon>
        <taxon>Fungi</taxon>
        <taxon>Dikarya</taxon>
        <taxon>Basidiomycota</taxon>
        <taxon>Agaricomycotina</taxon>
        <taxon>Agaricomycetes</taxon>
        <taxon>Agaricomycetidae</taxon>
        <taxon>Agaricales</taxon>
        <taxon>Agaricineae</taxon>
        <taxon>Strophariaceae</taxon>
        <taxon>Galerina</taxon>
    </lineage>
</organism>
<dbReference type="AlphaFoldDB" id="A0A067SX65"/>
<evidence type="ECO:0000313" key="3">
    <source>
        <dbReference type="EMBL" id="KDR75515.1"/>
    </source>
</evidence>
<feature type="compositionally biased region" description="Basic and acidic residues" evidence="2">
    <location>
        <begin position="754"/>
        <end position="766"/>
    </location>
</feature>
<feature type="compositionally biased region" description="Polar residues" evidence="2">
    <location>
        <begin position="605"/>
        <end position="626"/>
    </location>
</feature>
<feature type="compositionally biased region" description="Low complexity" evidence="2">
    <location>
        <begin position="395"/>
        <end position="406"/>
    </location>
</feature>
<dbReference type="HOGENOM" id="CLU_299964_0_0_1"/>
<feature type="compositionally biased region" description="Basic residues" evidence="2">
    <location>
        <begin position="69"/>
        <end position="80"/>
    </location>
</feature>
<proteinExistence type="predicted"/>
<dbReference type="EMBL" id="KL142380">
    <property type="protein sequence ID" value="KDR75515.1"/>
    <property type="molecule type" value="Genomic_DNA"/>
</dbReference>
<keyword evidence="4" id="KW-1185">Reference proteome</keyword>
<name>A0A067SX65_GALM3</name>
<reference evidence="4" key="1">
    <citation type="journal article" date="2014" name="Proc. Natl. Acad. Sci. U.S.A.">
        <title>Extensive sampling of basidiomycete genomes demonstrates inadequacy of the white-rot/brown-rot paradigm for wood decay fungi.</title>
        <authorList>
            <person name="Riley R."/>
            <person name="Salamov A.A."/>
            <person name="Brown D.W."/>
            <person name="Nagy L.G."/>
            <person name="Floudas D."/>
            <person name="Held B.W."/>
            <person name="Levasseur A."/>
            <person name="Lombard V."/>
            <person name="Morin E."/>
            <person name="Otillar R."/>
            <person name="Lindquist E.A."/>
            <person name="Sun H."/>
            <person name="LaButti K.M."/>
            <person name="Schmutz J."/>
            <person name="Jabbour D."/>
            <person name="Luo H."/>
            <person name="Baker S.E."/>
            <person name="Pisabarro A.G."/>
            <person name="Walton J.D."/>
            <person name="Blanchette R.A."/>
            <person name="Henrissat B."/>
            <person name="Martin F."/>
            <person name="Cullen D."/>
            <person name="Hibbett D.S."/>
            <person name="Grigoriev I.V."/>
        </authorList>
    </citation>
    <scope>NUCLEOTIDE SEQUENCE [LARGE SCALE GENOMIC DNA]</scope>
    <source>
        <strain evidence="4">CBS 339.88</strain>
    </source>
</reference>
<feature type="compositionally biased region" description="Polar residues" evidence="2">
    <location>
        <begin position="859"/>
        <end position="880"/>
    </location>
</feature>
<feature type="region of interest" description="Disordered" evidence="2">
    <location>
        <begin position="227"/>
        <end position="668"/>
    </location>
</feature>
<feature type="compositionally biased region" description="Polar residues" evidence="2">
    <location>
        <begin position="734"/>
        <end position="743"/>
    </location>
</feature>
<evidence type="ECO:0000256" key="2">
    <source>
        <dbReference type="SAM" id="MobiDB-lite"/>
    </source>
</evidence>
<feature type="compositionally biased region" description="Basic and acidic residues" evidence="2">
    <location>
        <begin position="433"/>
        <end position="443"/>
    </location>
</feature>
<feature type="region of interest" description="Disordered" evidence="2">
    <location>
        <begin position="680"/>
        <end position="999"/>
    </location>
</feature>
<feature type="compositionally biased region" description="Polar residues" evidence="2">
    <location>
        <begin position="351"/>
        <end position="372"/>
    </location>
</feature>
<protein>
    <submittedName>
        <fullName evidence="3">Uncharacterized protein</fullName>
    </submittedName>
</protein>
<feature type="compositionally biased region" description="Polar residues" evidence="2">
    <location>
        <begin position="990"/>
        <end position="999"/>
    </location>
</feature>
<feature type="compositionally biased region" description="Polar residues" evidence="2">
    <location>
        <begin position="499"/>
        <end position="515"/>
    </location>
</feature>
<feature type="compositionally biased region" description="Pro residues" evidence="2">
    <location>
        <begin position="378"/>
        <end position="394"/>
    </location>
</feature>
<dbReference type="Proteomes" id="UP000027222">
    <property type="component" value="Unassembled WGS sequence"/>
</dbReference>
<feature type="compositionally biased region" description="Basic and acidic residues" evidence="2">
    <location>
        <begin position="631"/>
        <end position="653"/>
    </location>
</feature>
<dbReference type="OrthoDB" id="3069722at2759"/>
<evidence type="ECO:0000313" key="4">
    <source>
        <dbReference type="Proteomes" id="UP000027222"/>
    </source>
</evidence>
<gene>
    <name evidence="3" type="ORF">GALMADRAFT_247958</name>
</gene>
<sequence length="999" mass="110328">MSSSSPSPASDESSSEGEVLRDFVNEAIAKAQTAMSPRSALLSHSSLRTAPLSDPPSDLANGLVDTRGQLRKRSTGKRRQRALEVGRPSALTQLVDVDISRKDPTTEVMRLREILKTVEKNAHSETRRAKELQRANQEAQQRFQKLNETKLVAEQEAAKAKQEIRLFQYQLENAQKEIERTQDTVKKIEKQRDEAEADAARARAKARKLHEQKLVLTAREEGRRLGFQAGFEHARTERQMITARRHSDAPRPRQNLIEAGPSNPSEKGKGRERPYSPHEEDRHSQRPSNRAHNRPPPRDDDIISSPDSLEMSPSQLPLKGLPPMNMRPDQPAQPGTAQSTPLRPFRAPTESEASTPRHSQRPLRTSEQSMLTQHLPPRQEPPQEPPPHSQPQPPQSQQQPSLPRLRSTTSLVEYWDPEIPPPSQIREYNSSENPHEIIARMPRDQWVTAQKHSEIRGSPQFQGKNPPSLLPPPRQAGPSNIRTNAPPAKVVKFPRLSRPSISQKAASWYRSWSQRKQNKPVIDPVPEETATTPTTAPPLTSSTLNQSQPPTSATEPPTTARSTEMYGTAPQPTPSWYQAKQPFVPAPPSVRSQDYIHARRRPTSDMASVSTRVSQFDLLSTPNLHAQSVRSGKEGKKVKEKESYLSVIKEDPSSRGNTPSTDRYLATGAMPRDPMRSIASSMAQPNFGQPSLHQQPSYGTLDSSVQNRRRARPPEIAVPDHDDVLEPAGVAYSRHSQGASGSSLGRHGYPGPDLTRRPSRISERTTPDTSIVIDVVPPSGIAPPVVNSPPHTGRNHLSPYHTFRPAQSVTSLRTQGGTRVEPPTSMENRPASAADSRRRSRQSLNSYAADPTHGYPSTPRANQRPPSTTSHAPSGMNDQYSYVDRAQTYTPRPPARPESVRSSASRKPPPPMASQTSLVPNPDIAQSGLSLASPMHHSKSNASLRSMGSYSKYNPQGYVDPAYWSADGPDGAGPVQSQSSMHGRGHSRPPSVNSALSYV</sequence>
<dbReference type="STRING" id="685588.A0A067SX65"/>
<feature type="compositionally biased region" description="Polar residues" evidence="2">
    <location>
        <begin position="680"/>
        <end position="706"/>
    </location>
</feature>
<feature type="region of interest" description="Disordered" evidence="2">
    <location>
        <begin position="1"/>
        <end position="85"/>
    </location>
</feature>
<evidence type="ECO:0000256" key="1">
    <source>
        <dbReference type="SAM" id="Coils"/>
    </source>
</evidence>
<accession>A0A067SX65</accession>
<keyword evidence="1" id="KW-0175">Coiled coil</keyword>